<comment type="caution">
    <text evidence="1">The sequence shown here is derived from an EMBL/GenBank/DDBJ whole genome shotgun (WGS) entry which is preliminary data.</text>
</comment>
<keyword evidence="2" id="KW-1185">Reference proteome</keyword>
<evidence type="ECO:0000313" key="2">
    <source>
        <dbReference type="Proteomes" id="UP000318943"/>
    </source>
</evidence>
<accession>A0ABY3EUJ3</accession>
<evidence type="ECO:0008006" key="3">
    <source>
        <dbReference type="Google" id="ProtNLM"/>
    </source>
</evidence>
<evidence type="ECO:0000313" key="1">
    <source>
        <dbReference type="EMBL" id="TSP14650.1"/>
    </source>
</evidence>
<dbReference type="RefSeq" id="WP_020206143.1">
    <property type="nucleotide sequence ID" value="NZ_VCIZ01000001.1"/>
</dbReference>
<gene>
    <name evidence="1" type="ORF">FGG12_03135</name>
</gene>
<organism evidence="1 2">
    <name type="scientific">Cupriavidus campinensis</name>
    <dbReference type="NCBI Taxonomy" id="151783"/>
    <lineage>
        <taxon>Bacteria</taxon>
        <taxon>Pseudomonadati</taxon>
        <taxon>Pseudomonadota</taxon>
        <taxon>Betaproteobacteria</taxon>
        <taxon>Burkholderiales</taxon>
        <taxon>Burkholderiaceae</taxon>
        <taxon>Cupriavidus</taxon>
    </lineage>
</organism>
<proteinExistence type="predicted"/>
<dbReference type="Proteomes" id="UP000318943">
    <property type="component" value="Unassembled WGS sequence"/>
</dbReference>
<dbReference type="EMBL" id="VCIZ01000001">
    <property type="protein sequence ID" value="TSP14650.1"/>
    <property type="molecule type" value="Genomic_DNA"/>
</dbReference>
<name>A0ABY3EUJ3_9BURK</name>
<protein>
    <recommendedName>
        <fullName evidence="3">PAAR domain-containing protein</fullName>
    </recommendedName>
</protein>
<reference evidence="1 2" key="1">
    <citation type="submission" date="2019-05" db="EMBL/GenBank/DDBJ databases">
        <title>Whole genome sequence analysis of Cupriavidus campinensis S14E4C strain.</title>
        <authorList>
            <person name="Abbaszade G."/>
            <person name="Szabo A."/>
            <person name="Toumi M."/>
            <person name="Toth E."/>
        </authorList>
    </citation>
    <scope>NUCLEOTIDE SEQUENCE [LARGE SCALE GENOMIC DNA]</scope>
    <source>
        <strain evidence="1 2">S14E4C</strain>
    </source>
</reference>
<sequence length="74" mass="8266">MKGTDLRIVGTLEQIPGCACVAGFDHHDQPVYSGNTEVWWNGQRTETDPCNDQPIYVDQNLETRGANEIEFRGA</sequence>